<protein>
    <recommendedName>
        <fullName evidence="8">HSF-type DNA-binding domain-containing protein</fullName>
    </recommendedName>
</protein>
<evidence type="ECO:0000259" key="8">
    <source>
        <dbReference type="SMART" id="SM00415"/>
    </source>
</evidence>
<dbReference type="SUPFAM" id="SSF46785">
    <property type="entry name" value="Winged helix' DNA-binding domain"/>
    <property type="match status" value="1"/>
</dbReference>
<dbReference type="STRING" id="126957.T1J4W2"/>
<dbReference type="HOGENOM" id="CLU_038829_2_0_1"/>
<dbReference type="GO" id="GO:0003700">
    <property type="term" value="F:DNA-binding transcription factor activity"/>
    <property type="evidence" value="ECO:0007669"/>
    <property type="project" value="InterPro"/>
</dbReference>
<comment type="subcellular location">
    <subcellularLocation>
        <location evidence="1">Nucleus</location>
    </subcellularLocation>
</comment>
<dbReference type="OMA" id="RENEVIW"/>
<dbReference type="InterPro" id="IPR036390">
    <property type="entry name" value="WH_DNA-bd_sf"/>
</dbReference>
<evidence type="ECO:0000313" key="9">
    <source>
        <dbReference type="EnsemblMetazoa" id="SMAR008659-PA"/>
    </source>
</evidence>
<organism evidence="9 10">
    <name type="scientific">Strigamia maritima</name>
    <name type="common">European centipede</name>
    <name type="synonym">Geophilus maritimus</name>
    <dbReference type="NCBI Taxonomy" id="126957"/>
    <lineage>
        <taxon>Eukaryota</taxon>
        <taxon>Metazoa</taxon>
        <taxon>Ecdysozoa</taxon>
        <taxon>Arthropoda</taxon>
        <taxon>Myriapoda</taxon>
        <taxon>Chilopoda</taxon>
        <taxon>Pleurostigmophora</taxon>
        <taxon>Geophilomorpha</taxon>
        <taxon>Linotaeniidae</taxon>
        <taxon>Strigamia</taxon>
    </lineage>
</organism>
<dbReference type="GO" id="GO:0043565">
    <property type="term" value="F:sequence-specific DNA binding"/>
    <property type="evidence" value="ECO:0007669"/>
    <property type="project" value="InterPro"/>
</dbReference>
<evidence type="ECO:0000256" key="1">
    <source>
        <dbReference type="ARBA" id="ARBA00004123"/>
    </source>
</evidence>
<comment type="similarity">
    <text evidence="2 7">Belongs to the HSF family.</text>
</comment>
<accession>T1J4W2</accession>
<dbReference type="SMART" id="SM00415">
    <property type="entry name" value="HSF"/>
    <property type="match status" value="1"/>
</dbReference>
<dbReference type="Proteomes" id="UP000014500">
    <property type="component" value="Unassembled WGS sequence"/>
</dbReference>
<dbReference type="PRINTS" id="PR00056">
    <property type="entry name" value="HSFDOMAIN"/>
</dbReference>
<dbReference type="PANTHER" id="PTHR10015:SF427">
    <property type="entry name" value="HEAT SHOCK FACTOR PROTEIN"/>
    <property type="match status" value="1"/>
</dbReference>
<dbReference type="InterPro" id="IPR036388">
    <property type="entry name" value="WH-like_DNA-bd_sf"/>
</dbReference>
<keyword evidence="5" id="KW-0804">Transcription</keyword>
<keyword evidence="3" id="KW-0805">Transcription regulation</keyword>
<evidence type="ECO:0000256" key="2">
    <source>
        <dbReference type="ARBA" id="ARBA00006403"/>
    </source>
</evidence>
<evidence type="ECO:0000256" key="5">
    <source>
        <dbReference type="ARBA" id="ARBA00023163"/>
    </source>
</evidence>
<reference evidence="10" key="1">
    <citation type="submission" date="2011-05" db="EMBL/GenBank/DDBJ databases">
        <authorList>
            <person name="Richards S.R."/>
            <person name="Qu J."/>
            <person name="Jiang H."/>
            <person name="Jhangiani S.N."/>
            <person name="Agravi P."/>
            <person name="Goodspeed R."/>
            <person name="Gross S."/>
            <person name="Mandapat C."/>
            <person name="Jackson L."/>
            <person name="Mathew T."/>
            <person name="Pu L."/>
            <person name="Thornton R."/>
            <person name="Saada N."/>
            <person name="Wilczek-Boney K.B."/>
            <person name="Lee S."/>
            <person name="Kovar C."/>
            <person name="Wu Y."/>
            <person name="Scherer S.E."/>
            <person name="Worley K.C."/>
            <person name="Muzny D.M."/>
            <person name="Gibbs R."/>
        </authorList>
    </citation>
    <scope>NUCLEOTIDE SEQUENCE</scope>
    <source>
        <strain evidence="10">Brora</strain>
    </source>
</reference>
<evidence type="ECO:0000256" key="7">
    <source>
        <dbReference type="RuleBase" id="RU004020"/>
    </source>
</evidence>
<dbReference type="EMBL" id="JH431850">
    <property type="status" value="NOT_ANNOTATED_CDS"/>
    <property type="molecule type" value="Genomic_DNA"/>
</dbReference>
<name>T1J4W2_STRMM</name>
<reference evidence="9" key="2">
    <citation type="submission" date="2015-02" db="UniProtKB">
        <authorList>
            <consortium name="EnsemblMetazoa"/>
        </authorList>
    </citation>
    <scope>IDENTIFICATION</scope>
</reference>
<dbReference type="InterPro" id="IPR000232">
    <property type="entry name" value="HSF_DNA-bd"/>
</dbReference>
<keyword evidence="6" id="KW-0539">Nucleus</keyword>
<sequence length="467" mass="53133">MHSTGLVTLKVTPQFIKKLWKLVEDPTYDEQIYWGSNGTTFVIQNQSLFAKDVLPLYFKHNNIASFIRQLNMYGFSKVANIEHGGMKSEREDIEFQHDEGYFVKGQEQLIQLIKRKTPTGKGHEQKTASKNTELDQFLIDVTHLKIKHEHMENSFTNLKRENEVIWRELGSLRQKYAKQQQIINKMIQFLIGMVHSNANRVAPTKRKLPLMITEQGIKREKPSRHFSLEEGVQCNIQADSPATGPVIHDVTDTEGNDCQLVNQKDEDVANEISAVLQELVQPKQRETDNLSTDVTQDLLPDTRNRYDIPSTSTAVFSNDEPSAESIESSHAQSTIAIPTKTEIAEHVGSMQTELDSLRELLQSNFNFDASTYMELFNSDDSVFPSLFDDAEEKNEITGTEVVQYHPNLLDLSEDDANLFQVPKIDYNELEFGSGNECILPDLQTDNETLNTPDPNLANTYFSSKKPT</sequence>
<feature type="domain" description="HSF-type DNA-binding" evidence="8">
    <location>
        <begin position="11"/>
        <end position="116"/>
    </location>
</feature>
<evidence type="ECO:0000313" key="10">
    <source>
        <dbReference type="Proteomes" id="UP000014500"/>
    </source>
</evidence>
<proteinExistence type="inferred from homology"/>
<dbReference type="Gene3D" id="1.10.10.10">
    <property type="entry name" value="Winged helix-like DNA-binding domain superfamily/Winged helix DNA-binding domain"/>
    <property type="match status" value="1"/>
</dbReference>
<evidence type="ECO:0000256" key="6">
    <source>
        <dbReference type="ARBA" id="ARBA00023242"/>
    </source>
</evidence>
<evidence type="ECO:0000256" key="4">
    <source>
        <dbReference type="ARBA" id="ARBA00023125"/>
    </source>
</evidence>
<dbReference type="PANTHER" id="PTHR10015">
    <property type="entry name" value="HEAT SHOCK TRANSCRIPTION FACTOR"/>
    <property type="match status" value="1"/>
</dbReference>
<dbReference type="EnsemblMetazoa" id="SMAR008659-RA">
    <property type="protein sequence ID" value="SMAR008659-PA"/>
    <property type="gene ID" value="SMAR008659"/>
</dbReference>
<dbReference type="Pfam" id="PF00447">
    <property type="entry name" value="HSF_DNA-bind"/>
    <property type="match status" value="1"/>
</dbReference>
<keyword evidence="4" id="KW-0238">DNA-binding</keyword>
<dbReference type="eggNOG" id="KOG0627">
    <property type="taxonomic scope" value="Eukaryota"/>
</dbReference>
<evidence type="ECO:0000256" key="3">
    <source>
        <dbReference type="ARBA" id="ARBA00023015"/>
    </source>
</evidence>
<dbReference type="AlphaFoldDB" id="T1J4W2"/>
<dbReference type="FunFam" id="1.10.10.10:FF:000027">
    <property type="entry name" value="Heat shock transcription factor 1"/>
    <property type="match status" value="1"/>
</dbReference>
<keyword evidence="10" id="KW-1185">Reference proteome</keyword>
<dbReference type="PhylomeDB" id="T1J4W2"/>
<dbReference type="GO" id="GO:0005634">
    <property type="term" value="C:nucleus"/>
    <property type="evidence" value="ECO:0007669"/>
    <property type="project" value="UniProtKB-SubCell"/>
</dbReference>